<evidence type="ECO:0000256" key="8">
    <source>
        <dbReference type="ARBA" id="ARBA00023027"/>
    </source>
</evidence>
<dbReference type="EC" id="3.6.1.22" evidence="4"/>
<evidence type="ECO:0000256" key="2">
    <source>
        <dbReference type="ARBA" id="ARBA00001947"/>
    </source>
</evidence>
<evidence type="ECO:0000256" key="7">
    <source>
        <dbReference type="ARBA" id="ARBA00022842"/>
    </source>
</evidence>
<evidence type="ECO:0000256" key="5">
    <source>
        <dbReference type="ARBA" id="ARBA00022723"/>
    </source>
</evidence>
<dbReference type="CDD" id="cd03429">
    <property type="entry name" value="NUDIX_NADH_pyrophosphatase_Nudt13"/>
    <property type="match status" value="1"/>
</dbReference>
<dbReference type="InterPro" id="IPR015797">
    <property type="entry name" value="NUDIX_hydrolase-like_dom_sf"/>
</dbReference>
<keyword evidence="12" id="KW-1185">Reference proteome</keyword>
<dbReference type="RefSeq" id="WP_184658790.1">
    <property type="nucleotide sequence ID" value="NZ_CP031518.1"/>
</dbReference>
<dbReference type="PANTHER" id="PTHR42904">
    <property type="entry name" value="NUDIX HYDROLASE, NUDC SUBFAMILY"/>
    <property type="match status" value="1"/>
</dbReference>
<dbReference type="EMBL" id="JACHFQ010000004">
    <property type="protein sequence ID" value="MBB5225965.1"/>
    <property type="molecule type" value="Genomic_DNA"/>
</dbReference>
<evidence type="ECO:0000256" key="4">
    <source>
        <dbReference type="ARBA" id="ARBA00012381"/>
    </source>
</evidence>
<dbReference type="Pfam" id="PF00293">
    <property type="entry name" value="NUDIX"/>
    <property type="match status" value="1"/>
</dbReference>
<keyword evidence="7" id="KW-0460">Magnesium</keyword>
<dbReference type="GO" id="GO:0006742">
    <property type="term" value="P:NADP+ catabolic process"/>
    <property type="evidence" value="ECO:0007669"/>
    <property type="project" value="TreeGrafter"/>
</dbReference>
<protein>
    <recommendedName>
        <fullName evidence="4">NAD(+) diphosphatase</fullName>
        <ecNumber evidence="4">3.6.1.22</ecNumber>
    </recommendedName>
</protein>
<dbReference type="InterPro" id="IPR050241">
    <property type="entry name" value="NAD-cap_RNA_hydrolase_NudC"/>
</dbReference>
<dbReference type="InterPro" id="IPR000086">
    <property type="entry name" value="NUDIX_hydrolase_dom"/>
</dbReference>
<dbReference type="InterPro" id="IPR049734">
    <property type="entry name" value="NudC-like_C"/>
</dbReference>
<evidence type="ECO:0000259" key="10">
    <source>
        <dbReference type="PROSITE" id="PS51462"/>
    </source>
</evidence>
<evidence type="ECO:0000256" key="3">
    <source>
        <dbReference type="ARBA" id="ARBA00009595"/>
    </source>
</evidence>
<comment type="cofactor">
    <cofactor evidence="2">
        <name>Zn(2+)</name>
        <dbReference type="ChEBI" id="CHEBI:29105"/>
    </cofactor>
</comment>
<dbReference type="PROSITE" id="PS51462">
    <property type="entry name" value="NUDIX"/>
    <property type="match status" value="1"/>
</dbReference>
<keyword evidence="6 11" id="KW-0378">Hydrolase</keyword>
<sequence length="162" mass="18395">MSSYCTECGTLLVEKELEGEGLVPYCEKCGQYRFPLYNVAVSMIVIDESTGKILLIQQYGRPVYILVAGYVNRGEKLEDATVREIKEETGMTASRVHFNRTSFFEKSNTLMCNFTAFVKDASELNPNKEIDSYKWFAPDEARKNILPDSLASKFLNAYLDGR</sequence>
<dbReference type="Proteomes" id="UP000518887">
    <property type="component" value="Unassembled WGS sequence"/>
</dbReference>
<keyword evidence="5" id="KW-0479">Metal-binding</keyword>
<dbReference type="AlphaFoldDB" id="A0A7W8LM23"/>
<dbReference type="GO" id="GO:0019677">
    <property type="term" value="P:NAD+ catabolic process"/>
    <property type="evidence" value="ECO:0007669"/>
    <property type="project" value="TreeGrafter"/>
</dbReference>
<dbReference type="PANTHER" id="PTHR42904:SF6">
    <property type="entry name" value="NAD-CAPPED RNA HYDROLASE NUDT12"/>
    <property type="match status" value="1"/>
</dbReference>
<evidence type="ECO:0000256" key="9">
    <source>
        <dbReference type="ARBA" id="ARBA00023679"/>
    </source>
</evidence>
<feature type="domain" description="Nudix hydrolase" evidence="10">
    <location>
        <begin position="36"/>
        <end position="159"/>
    </location>
</feature>
<name>A0A7W8LM23_9SPIR</name>
<comment type="similarity">
    <text evidence="3">Belongs to the Nudix hydrolase family. NudC subfamily.</text>
</comment>
<gene>
    <name evidence="11" type="ORF">HNP76_001333</name>
</gene>
<evidence type="ECO:0000313" key="12">
    <source>
        <dbReference type="Proteomes" id="UP000518887"/>
    </source>
</evidence>
<proteinExistence type="inferred from homology"/>
<evidence type="ECO:0000256" key="6">
    <source>
        <dbReference type="ARBA" id="ARBA00022801"/>
    </source>
</evidence>
<dbReference type="GO" id="GO:0046872">
    <property type="term" value="F:metal ion binding"/>
    <property type="evidence" value="ECO:0007669"/>
    <property type="project" value="UniProtKB-KW"/>
</dbReference>
<dbReference type="GO" id="GO:0035529">
    <property type="term" value="F:NADH pyrophosphatase activity"/>
    <property type="evidence" value="ECO:0007669"/>
    <property type="project" value="TreeGrafter"/>
</dbReference>
<accession>A0A7W8LM23</accession>
<dbReference type="GO" id="GO:0005829">
    <property type="term" value="C:cytosol"/>
    <property type="evidence" value="ECO:0007669"/>
    <property type="project" value="TreeGrafter"/>
</dbReference>
<evidence type="ECO:0000256" key="1">
    <source>
        <dbReference type="ARBA" id="ARBA00001946"/>
    </source>
</evidence>
<dbReference type="SUPFAM" id="SSF55811">
    <property type="entry name" value="Nudix"/>
    <property type="match status" value="1"/>
</dbReference>
<comment type="catalytic activity">
    <reaction evidence="9">
        <text>a 5'-end NAD(+)-phospho-ribonucleoside in mRNA + H2O = a 5'-end phospho-adenosine-phospho-ribonucleoside in mRNA + beta-nicotinamide D-ribonucleotide + 2 H(+)</text>
        <dbReference type="Rhea" id="RHEA:60876"/>
        <dbReference type="Rhea" id="RHEA-COMP:15698"/>
        <dbReference type="Rhea" id="RHEA-COMP:15719"/>
        <dbReference type="ChEBI" id="CHEBI:14649"/>
        <dbReference type="ChEBI" id="CHEBI:15377"/>
        <dbReference type="ChEBI" id="CHEBI:15378"/>
        <dbReference type="ChEBI" id="CHEBI:144029"/>
        <dbReference type="ChEBI" id="CHEBI:144051"/>
    </reaction>
    <physiologicalReaction direction="left-to-right" evidence="9">
        <dbReference type="Rhea" id="RHEA:60877"/>
    </physiologicalReaction>
</comment>
<comment type="caution">
    <text evidence="11">The sequence shown here is derived from an EMBL/GenBank/DDBJ whole genome shotgun (WGS) entry which is preliminary data.</text>
</comment>
<keyword evidence="8" id="KW-0520">NAD</keyword>
<organism evidence="11 12">
    <name type="scientific">Treponema ruminis</name>
    <dbReference type="NCBI Taxonomy" id="744515"/>
    <lineage>
        <taxon>Bacteria</taxon>
        <taxon>Pseudomonadati</taxon>
        <taxon>Spirochaetota</taxon>
        <taxon>Spirochaetia</taxon>
        <taxon>Spirochaetales</taxon>
        <taxon>Treponemataceae</taxon>
        <taxon>Treponema</taxon>
    </lineage>
</organism>
<reference evidence="11 12" key="1">
    <citation type="submission" date="2020-08" db="EMBL/GenBank/DDBJ databases">
        <title>Genomic Encyclopedia of Type Strains, Phase IV (KMG-IV): sequencing the most valuable type-strain genomes for metagenomic binning, comparative biology and taxonomic classification.</title>
        <authorList>
            <person name="Goeker M."/>
        </authorList>
    </citation>
    <scope>NUCLEOTIDE SEQUENCE [LARGE SCALE GENOMIC DNA]</scope>
    <source>
        <strain evidence="11 12">DSM 103462</strain>
    </source>
</reference>
<comment type="cofactor">
    <cofactor evidence="1">
        <name>Mg(2+)</name>
        <dbReference type="ChEBI" id="CHEBI:18420"/>
    </cofactor>
</comment>
<evidence type="ECO:0000313" key="11">
    <source>
        <dbReference type="EMBL" id="MBB5225965.1"/>
    </source>
</evidence>
<dbReference type="Gene3D" id="3.90.79.10">
    <property type="entry name" value="Nucleoside Triphosphate Pyrophosphohydrolase"/>
    <property type="match status" value="1"/>
</dbReference>